<dbReference type="Gene3D" id="3.40.50.1820">
    <property type="entry name" value="alpha/beta hydrolase"/>
    <property type="match status" value="1"/>
</dbReference>
<dbReference type="InterPro" id="IPR050228">
    <property type="entry name" value="Carboxylesterase_BioH"/>
</dbReference>
<dbReference type="PANTHER" id="PTHR43194">
    <property type="entry name" value="HYDROLASE ALPHA/BETA FOLD FAMILY"/>
    <property type="match status" value="1"/>
</dbReference>
<dbReference type="Pfam" id="PF12697">
    <property type="entry name" value="Abhydrolase_6"/>
    <property type="match status" value="1"/>
</dbReference>
<name>A0AAF0Y607_9TREE</name>
<dbReference type="Proteomes" id="UP000827549">
    <property type="component" value="Chromosome 2"/>
</dbReference>
<evidence type="ECO:0000313" key="3">
    <source>
        <dbReference type="Proteomes" id="UP000827549"/>
    </source>
</evidence>
<proteinExistence type="predicted"/>
<dbReference type="InterPro" id="IPR029058">
    <property type="entry name" value="AB_hydrolase_fold"/>
</dbReference>
<evidence type="ECO:0000259" key="1">
    <source>
        <dbReference type="Pfam" id="PF12697"/>
    </source>
</evidence>
<reference evidence="2" key="1">
    <citation type="submission" date="2023-10" db="EMBL/GenBank/DDBJ databases">
        <authorList>
            <person name="Noh H."/>
        </authorList>
    </citation>
    <scope>NUCLEOTIDE SEQUENCE</scope>
    <source>
        <strain evidence="2">DUCC4014</strain>
    </source>
</reference>
<protein>
    <recommendedName>
        <fullName evidence="1">AB hydrolase-1 domain-containing protein</fullName>
    </recommendedName>
</protein>
<feature type="domain" description="AB hydrolase-1" evidence="1">
    <location>
        <begin position="202"/>
        <end position="462"/>
    </location>
</feature>
<dbReference type="SUPFAM" id="SSF53474">
    <property type="entry name" value="alpha/beta-Hydrolases"/>
    <property type="match status" value="1"/>
</dbReference>
<dbReference type="AlphaFoldDB" id="A0AAF0Y607"/>
<gene>
    <name evidence="2" type="ORF">LOC62_02G003483</name>
</gene>
<dbReference type="PANTHER" id="PTHR43194:SF2">
    <property type="entry name" value="PEROXISOMAL MEMBRANE PROTEIN LPX1"/>
    <property type="match status" value="1"/>
</dbReference>
<dbReference type="EMBL" id="CP086715">
    <property type="protein sequence ID" value="WOO79967.1"/>
    <property type="molecule type" value="Genomic_DNA"/>
</dbReference>
<accession>A0AAF0Y607</accession>
<keyword evidence="3" id="KW-1185">Reference proteome</keyword>
<organism evidence="2 3">
    <name type="scientific">Vanrija pseudolonga</name>
    <dbReference type="NCBI Taxonomy" id="143232"/>
    <lineage>
        <taxon>Eukaryota</taxon>
        <taxon>Fungi</taxon>
        <taxon>Dikarya</taxon>
        <taxon>Basidiomycota</taxon>
        <taxon>Agaricomycotina</taxon>
        <taxon>Tremellomycetes</taxon>
        <taxon>Trichosporonales</taxon>
        <taxon>Trichosporonaceae</taxon>
        <taxon>Vanrija</taxon>
    </lineage>
</organism>
<dbReference type="InterPro" id="IPR000073">
    <property type="entry name" value="AB_hydrolase_1"/>
</dbReference>
<evidence type="ECO:0000313" key="2">
    <source>
        <dbReference type="EMBL" id="WOO79967.1"/>
    </source>
</evidence>
<dbReference type="GeneID" id="87806725"/>
<sequence>MAPPSPSYPLYTGPTHTPYPIIDPAVSTLLPLFQPPSQQAPAYPPRPELPVAVPAGWTRTVHAAPAAYPRSGENAVGNLVRESKPFSTNLPIPADKANDKAFKAAVFTTEANNITRAHYLDHILTAEEAASSTQPHLWLGVERWTRDKPTGGITLIVTQANGLIKEQWAPTIKSILERGPRAPGAEFGTGLPIRHDTRVLIDDVWFLDAVTHGTSIDLNARLQGTTHTWYDTARDILNFVAHVLPGLQGQRAPYQLEWKPEGTAQYADVVPVGHSWGASASIQAAVARPELFRAILSVESTCPPSKVPYSKFLELGPGAFPQAAGAIRRRNGWPSREAARDQMSKQAFYKAWHPTTFDIFISHGLVPINPKDPNGAVQLATPPWAEAAVFTDDSAVGATWDKLLQLRIPSGFIMCGDKEPIWTGGSVLTRELVWRPWRSRNERIADGGHLLVQEKPEELAEAIWRFFTTLDAGAWDVDRSKAKL</sequence>
<dbReference type="RefSeq" id="XP_062625999.1">
    <property type="nucleotide sequence ID" value="XM_062770015.1"/>
</dbReference>